<evidence type="ECO:0000256" key="5">
    <source>
        <dbReference type="ARBA" id="ARBA00009982"/>
    </source>
</evidence>
<dbReference type="EMBL" id="JADHEI010000050">
    <property type="protein sequence ID" value="MBF2735685.1"/>
    <property type="molecule type" value="Genomic_DNA"/>
</dbReference>
<evidence type="ECO:0000256" key="8">
    <source>
        <dbReference type="ARBA" id="ARBA00022822"/>
    </source>
</evidence>
<feature type="domain" description="N-(5'phosphoribosyl) anthranilate isomerase (PRAI)" evidence="16">
    <location>
        <begin position="7"/>
        <end position="124"/>
    </location>
</feature>
<dbReference type="InterPro" id="IPR013785">
    <property type="entry name" value="Aldolase_TIM"/>
</dbReference>
<protein>
    <submittedName>
        <fullName evidence="17">Tryptophan synthase subunit beta</fullName>
        <ecNumber evidence="17">4.2.1.20</ecNumber>
    </submittedName>
</protein>
<dbReference type="InterPro" id="IPR036052">
    <property type="entry name" value="TrpB-like_PALP_sf"/>
</dbReference>
<dbReference type="GO" id="GO:0004834">
    <property type="term" value="F:tryptophan synthase activity"/>
    <property type="evidence" value="ECO:0007669"/>
    <property type="project" value="UniProtKB-EC"/>
</dbReference>
<dbReference type="NCBIfam" id="TIGR00263">
    <property type="entry name" value="trpB"/>
    <property type="match status" value="1"/>
</dbReference>
<dbReference type="Pfam" id="PF00291">
    <property type="entry name" value="PALP"/>
    <property type="match status" value="1"/>
</dbReference>
<comment type="pathway">
    <text evidence="3">Amino-acid biosynthesis; L-tryptophan biosynthesis; L-tryptophan from chorismate: step 3/5.</text>
</comment>
<comment type="catalytic activity">
    <reaction evidence="13">
        <text>(1S,2R)-1-C-(indol-3-yl)glycerol 3-phosphate + L-serine = D-glyceraldehyde 3-phosphate + L-tryptophan + H2O</text>
        <dbReference type="Rhea" id="RHEA:10532"/>
        <dbReference type="ChEBI" id="CHEBI:15377"/>
        <dbReference type="ChEBI" id="CHEBI:33384"/>
        <dbReference type="ChEBI" id="CHEBI:57912"/>
        <dbReference type="ChEBI" id="CHEBI:58866"/>
        <dbReference type="ChEBI" id="CHEBI:59776"/>
        <dbReference type="EC" id="4.2.1.20"/>
    </reaction>
</comment>
<dbReference type="Gene3D" id="3.20.20.70">
    <property type="entry name" value="Aldolase class I"/>
    <property type="match status" value="1"/>
</dbReference>
<dbReference type="InterPro" id="IPR001240">
    <property type="entry name" value="PRAI_dom"/>
</dbReference>
<feature type="non-terminal residue" evidence="17">
    <location>
        <position position="1"/>
    </location>
</feature>
<dbReference type="HAMAP" id="MF_00133">
    <property type="entry name" value="Trp_synth_beta"/>
    <property type="match status" value="1"/>
</dbReference>
<dbReference type="HAMAP" id="MF_00135">
    <property type="entry name" value="PRAI"/>
    <property type="match status" value="1"/>
</dbReference>
<evidence type="ECO:0000256" key="2">
    <source>
        <dbReference type="ARBA" id="ARBA00002786"/>
    </source>
</evidence>
<evidence type="ECO:0000256" key="11">
    <source>
        <dbReference type="ARBA" id="ARBA00023235"/>
    </source>
</evidence>
<feature type="domain" description="Tryptophan synthase beta chain-like PALP" evidence="15">
    <location>
        <begin position="220"/>
        <end position="543"/>
    </location>
</feature>
<keyword evidence="8" id="KW-0822">Tryptophan biosynthesis</keyword>
<organism evidence="17 18">
    <name type="scientific">Candidatus Amphirhobacter heronislandensis</name>
    <dbReference type="NCBI Taxonomy" id="1732024"/>
    <lineage>
        <taxon>Bacteria</taxon>
        <taxon>Pseudomonadati</taxon>
        <taxon>Pseudomonadota</taxon>
        <taxon>Gammaproteobacteria</taxon>
        <taxon>Candidatus Tethybacterales</taxon>
        <taxon>Candidatus Tethybacteraceae</taxon>
        <taxon>Candidatus Amphirhobacter</taxon>
    </lineage>
</organism>
<dbReference type="EC" id="4.2.1.20" evidence="17"/>
<evidence type="ECO:0000259" key="16">
    <source>
        <dbReference type="Pfam" id="PF00697"/>
    </source>
</evidence>
<dbReference type="FunFam" id="3.40.50.1100:FF:000004">
    <property type="entry name" value="Tryptophan synthase beta chain"/>
    <property type="match status" value="1"/>
</dbReference>
<keyword evidence="7" id="KW-0028">Amino-acid biosynthesis</keyword>
<comment type="cofactor">
    <cofactor evidence="1">
        <name>pyridoxal 5'-phosphate</name>
        <dbReference type="ChEBI" id="CHEBI:597326"/>
    </cofactor>
</comment>
<comment type="similarity">
    <text evidence="5">Belongs to the TrpB family.</text>
</comment>
<evidence type="ECO:0000256" key="1">
    <source>
        <dbReference type="ARBA" id="ARBA00001933"/>
    </source>
</evidence>
<dbReference type="Proteomes" id="UP000604381">
    <property type="component" value="Unassembled WGS sequence"/>
</dbReference>
<keyword evidence="9" id="KW-0663">Pyridoxal phosphate</keyword>
<comment type="subunit">
    <text evidence="6">Tetramer of two alpha and two beta chains.</text>
</comment>
<gene>
    <name evidence="17" type="primary">trpB</name>
    <name evidence="17" type="ORF">ISN26_06390</name>
</gene>
<dbReference type="SUPFAM" id="SSF51366">
    <property type="entry name" value="Ribulose-phoshate binding barrel"/>
    <property type="match status" value="1"/>
</dbReference>
<evidence type="ECO:0000313" key="18">
    <source>
        <dbReference type="Proteomes" id="UP000604381"/>
    </source>
</evidence>
<evidence type="ECO:0000256" key="7">
    <source>
        <dbReference type="ARBA" id="ARBA00022605"/>
    </source>
</evidence>
<feature type="region of interest" description="Disordered" evidence="14">
    <location>
        <begin position="118"/>
        <end position="169"/>
    </location>
</feature>
<dbReference type="InterPro" id="IPR011060">
    <property type="entry name" value="RibuloseP-bd_barrel"/>
</dbReference>
<comment type="caution">
    <text evidence="17">The sequence shown here is derived from an EMBL/GenBank/DDBJ whole genome shotgun (WGS) entry which is preliminary data.</text>
</comment>
<proteinExistence type="inferred from homology"/>
<reference evidence="17" key="1">
    <citation type="submission" date="2020-10" db="EMBL/GenBank/DDBJ databases">
        <title>An improved Amphimedon queenslandica hologenome assembly reveals how three proteobacterial symbionts can extend the metabolic phenotypic of their marine sponge host.</title>
        <authorList>
            <person name="Degnan B."/>
            <person name="Degnan S."/>
            <person name="Xiang X."/>
        </authorList>
    </citation>
    <scope>NUCLEOTIDE SEQUENCE</scope>
    <source>
        <strain evidence="17">AqS2</strain>
    </source>
</reference>
<dbReference type="PANTHER" id="PTHR48077:SF3">
    <property type="entry name" value="TRYPTOPHAN SYNTHASE"/>
    <property type="match status" value="1"/>
</dbReference>
<dbReference type="GO" id="GO:0004640">
    <property type="term" value="F:phosphoribosylanthranilate isomerase activity"/>
    <property type="evidence" value="ECO:0007669"/>
    <property type="project" value="InterPro"/>
</dbReference>
<evidence type="ECO:0000313" key="17">
    <source>
        <dbReference type="EMBL" id="MBF2735685.1"/>
    </source>
</evidence>
<dbReference type="PANTHER" id="PTHR48077">
    <property type="entry name" value="TRYPTOPHAN SYNTHASE-RELATED"/>
    <property type="match status" value="1"/>
</dbReference>
<dbReference type="InterPro" id="IPR001926">
    <property type="entry name" value="TrpB-like_PALP"/>
</dbReference>
<dbReference type="FunFam" id="3.40.50.1100:FF:000001">
    <property type="entry name" value="Tryptophan synthase beta chain"/>
    <property type="match status" value="1"/>
</dbReference>
<dbReference type="Pfam" id="PF00697">
    <property type="entry name" value="PRAI"/>
    <property type="match status" value="1"/>
</dbReference>
<dbReference type="SUPFAM" id="SSF53686">
    <property type="entry name" value="Tryptophan synthase beta subunit-like PLP-dependent enzymes"/>
    <property type="match status" value="1"/>
</dbReference>
<keyword evidence="10" id="KW-0057">Aromatic amino acid biosynthesis</keyword>
<dbReference type="GO" id="GO:0005737">
    <property type="term" value="C:cytoplasm"/>
    <property type="evidence" value="ECO:0007669"/>
    <property type="project" value="TreeGrafter"/>
</dbReference>
<accession>A0A930Y1T2</accession>
<dbReference type="PROSITE" id="PS00168">
    <property type="entry name" value="TRP_SYNTHASE_BETA"/>
    <property type="match status" value="1"/>
</dbReference>
<evidence type="ECO:0000256" key="9">
    <source>
        <dbReference type="ARBA" id="ARBA00022898"/>
    </source>
</evidence>
<name>A0A930Y1T2_9GAMM</name>
<keyword evidence="11" id="KW-0413">Isomerase</keyword>
<dbReference type="AlphaFoldDB" id="A0A930Y1T2"/>
<evidence type="ECO:0000256" key="10">
    <source>
        <dbReference type="ARBA" id="ARBA00023141"/>
    </source>
</evidence>
<evidence type="ECO:0000256" key="12">
    <source>
        <dbReference type="ARBA" id="ARBA00023239"/>
    </source>
</evidence>
<dbReference type="InterPro" id="IPR006653">
    <property type="entry name" value="Trp_synth_b_CS"/>
</dbReference>
<keyword evidence="12 17" id="KW-0456">Lyase</keyword>
<evidence type="ECO:0000256" key="13">
    <source>
        <dbReference type="ARBA" id="ARBA00049047"/>
    </source>
</evidence>
<evidence type="ECO:0000256" key="4">
    <source>
        <dbReference type="ARBA" id="ARBA00004733"/>
    </source>
</evidence>
<evidence type="ECO:0000256" key="3">
    <source>
        <dbReference type="ARBA" id="ARBA00004664"/>
    </source>
</evidence>
<sequence length="559" mass="59275">VVRALLFVDAPAATVQEFAALDPKAWLQFHGDEDAEFCASFGRPYLKALRPQSAADFGAACAAHPAAEAIILDGGGGSGEAFDWSLVPPPAGRPKPLMLAGGISPANAAAAVARTRPDWIDVPSRGRGRTGSTSRAESAPTASRAARTPPSSRRCAPPSPRRSMSRYEPDAQGFFGAHGGCYVAEPLHHAVADLGAAWDKARRDRRFLAQVDALLADYVGRPSPITHAARLSQRWGAEVYLKREDLNHTGAHKINNAIGQVELARRMGKQRIIAETGAGQHGVATATACARAGLPCVVYMGADDIERQAPNVARMRLLGAEVRPVTAGSRTLKDALNEALRDWVANVADTFYVIGSVAGPHPYPVMVRDFNAVVGRECRAQMPKAAGRQPDAVVACVGGGSNALGIFHPYLRLARVRLYGVEAGGSGKRGEHAAPLSRGARPGILHGMRTYVMQDADGQVLPTASVSAGLDYPAVGPEHAHLKDLGRVEYAAASDREALAAFDECSRYEGILPALETAHAFAYAKKLARKAMRGKVILINLSGRGDKDLDSILARRGGR</sequence>
<comment type="function">
    <text evidence="2">The beta subunit is responsible for the synthesis of L-tryptophan from indole and L-serine.</text>
</comment>
<dbReference type="CDD" id="cd06446">
    <property type="entry name" value="Trp-synth_B"/>
    <property type="match status" value="1"/>
</dbReference>
<feature type="compositionally biased region" description="Low complexity" evidence="14">
    <location>
        <begin position="130"/>
        <end position="156"/>
    </location>
</feature>
<comment type="pathway">
    <text evidence="4">Amino-acid biosynthesis; L-tryptophan biosynthesis; L-tryptophan from chorismate: step 5/5.</text>
</comment>
<dbReference type="InterPro" id="IPR006654">
    <property type="entry name" value="Trp_synth_beta"/>
</dbReference>
<evidence type="ECO:0000256" key="14">
    <source>
        <dbReference type="SAM" id="MobiDB-lite"/>
    </source>
</evidence>
<keyword evidence="18" id="KW-1185">Reference proteome</keyword>
<dbReference type="Gene3D" id="3.40.50.1100">
    <property type="match status" value="2"/>
</dbReference>
<evidence type="ECO:0000256" key="6">
    <source>
        <dbReference type="ARBA" id="ARBA00011270"/>
    </source>
</evidence>
<evidence type="ECO:0000259" key="15">
    <source>
        <dbReference type="Pfam" id="PF00291"/>
    </source>
</evidence>
<dbReference type="InterPro" id="IPR023026">
    <property type="entry name" value="Trp_synth_beta/beta-like"/>
</dbReference>